<dbReference type="PANTHER" id="PTHR30461">
    <property type="entry name" value="DNA-INVERTASE FROM LAMBDOID PROPHAGE"/>
    <property type="match status" value="1"/>
</dbReference>
<dbReference type="Gene3D" id="3.90.1750.20">
    <property type="entry name" value="Putative Large Serine Recombinase, Chain B, Domain 2"/>
    <property type="match status" value="1"/>
</dbReference>
<keyword evidence="4" id="KW-1185">Reference proteome</keyword>
<gene>
    <name evidence="3" type="ORF">NCTC9836_02028</name>
</gene>
<feature type="domain" description="Resolvase/invertase-type recombinase catalytic" evidence="1">
    <location>
        <begin position="20"/>
        <end position="168"/>
    </location>
</feature>
<feature type="domain" description="Recombinase" evidence="2">
    <location>
        <begin position="176"/>
        <end position="298"/>
    </location>
</feature>
<reference evidence="3 4" key="1">
    <citation type="submission" date="2018-06" db="EMBL/GenBank/DDBJ databases">
        <authorList>
            <consortium name="Pathogen Informatics"/>
            <person name="Doyle S."/>
        </authorList>
    </citation>
    <scope>NUCLEOTIDE SEQUENCE [LARGE SCALE GENOMIC DNA]</scope>
    <source>
        <strain evidence="3 4">NCTC9836</strain>
    </source>
</reference>
<dbReference type="AlphaFoldDB" id="A0A381JBB7"/>
<dbReference type="CDD" id="cd00338">
    <property type="entry name" value="Ser_Recombinase"/>
    <property type="match status" value="1"/>
</dbReference>
<dbReference type="PANTHER" id="PTHR30461:SF23">
    <property type="entry name" value="DNA RECOMBINASE-RELATED"/>
    <property type="match status" value="1"/>
</dbReference>
<accession>A0A381JBB7</accession>
<dbReference type="SUPFAM" id="SSF53041">
    <property type="entry name" value="Resolvase-like"/>
    <property type="match status" value="1"/>
</dbReference>
<organism evidence="3 4">
    <name type="scientific">Clostridium putrefaciens</name>
    <dbReference type="NCBI Taxonomy" id="99675"/>
    <lineage>
        <taxon>Bacteria</taxon>
        <taxon>Bacillati</taxon>
        <taxon>Bacillota</taxon>
        <taxon>Clostridia</taxon>
        <taxon>Eubacteriales</taxon>
        <taxon>Clostridiaceae</taxon>
        <taxon>Clostridium</taxon>
    </lineage>
</organism>
<sequence length="519" mass="59546">MKRITKIEDNKVLSVKKKIRVAAYCRVSTASDEQLISLEAQKVHYENYIKANDEWEYAGLYYDEGITGTKKEKRRGLLSMIADCERGKIDLVITKSISRFCRNTTDCLELVRKLLELNVYINFEKENLNTGSMESELMLSILSGLAESESVSISENEKWSIKKRFQNGTFIISYPPYGYANINGEMVIVPEQAEVVRKIFVDTLAGKSTHAIAKELSECGVISKKGGKWTLGTINAIIRNEKYTGDVIFQKTYTDSSFNRHINYGEHDQYLCTNHHEAILSHEVFNKANEVMSQRGKEKGNGENTQRYQNRYGFSGKIRCGECGGIFKRRKHYKPSGNYVAWCCTGHIENKDACSMKYITDDSLKVTFLTMMNKLIFAHQMVLRPLLRSLQGLDDKDRLLEIQEYESKLEKNMEQRQVLTSLMASGLLEPALFNSENNTLIQEEEMLKAEKNKLMYSVSGDRTRFDALEKLIKFVSGSEMITDYDDEVFIAHVDRIKVVSREEIIFILKCGLELKERMA</sequence>
<dbReference type="PROSITE" id="PS51736">
    <property type="entry name" value="RECOMBINASES_3"/>
    <property type="match status" value="1"/>
</dbReference>
<dbReference type="InterPro" id="IPR036162">
    <property type="entry name" value="Resolvase-like_N_sf"/>
</dbReference>
<dbReference type="GO" id="GO:0000150">
    <property type="term" value="F:DNA strand exchange activity"/>
    <property type="evidence" value="ECO:0007669"/>
    <property type="project" value="InterPro"/>
</dbReference>
<dbReference type="SMART" id="SM00857">
    <property type="entry name" value="Resolvase"/>
    <property type="match status" value="1"/>
</dbReference>
<dbReference type="Pfam" id="PF00239">
    <property type="entry name" value="Resolvase"/>
    <property type="match status" value="1"/>
</dbReference>
<dbReference type="PROSITE" id="PS51737">
    <property type="entry name" value="RECOMBINASE_DNA_BIND"/>
    <property type="match status" value="1"/>
</dbReference>
<dbReference type="RefSeq" id="WP_115641615.1">
    <property type="nucleotide sequence ID" value="NZ_UFWZ01000001.1"/>
</dbReference>
<evidence type="ECO:0000313" key="4">
    <source>
        <dbReference type="Proteomes" id="UP000254664"/>
    </source>
</evidence>
<name>A0A381JBB7_9CLOT</name>
<dbReference type="OrthoDB" id="9769353at2"/>
<dbReference type="InterPro" id="IPR050639">
    <property type="entry name" value="SSR_resolvase"/>
</dbReference>
<dbReference type="InterPro" id="IPR011109">
    <property type="entry name" value="DNA_bind_recombinase_dom"/>
</dbReference>
<evidence type="ECO:0000313" key="3">
    <source>
        <dbReference type="EMBL" id="SUY47687.1"/>
    </source>
</evidence>
<evidence type="ECO:0000259" key="2">
    <source>
        <dbReference type="PROSITE" id="PS51737"/>
    </source>
</evidence>
<dbReference type="Pfam" id="PF07508">
    <property type="entry name" value="Recombinase"/>
    <property type="match status" value="1"/>
</dbReference>
<protein>
    <submittedName>
        <fullName evidence="3">Resolvase</fullName>
    </submittedName>
</protein>
<dbReference type="Pfam" id="PF13408">
    <property type="entry name" value="Zn_ribbon_recom"/>
    <property type="match status" value="1"/>
</dbReference>
<evidence type="ECO:0000259" key="1">
    <source>
        <dbReference type="PROSITE" id="PS51736"/>
    </source>
</evidence>
<dbReference type="InterPro" id="IPR006119">
    <property type="entry name" value="Resolv_N"/>
</dbReference>
<dbReference type="Gene3D" id="3.40.50.1390">
    <property type="entry name" value="Resolvase, N-terminal catalytic domain"/>
    <property type="match status" value="1"/>
</dbReference>
<dbReference type="InterPro" id="IPR038109">
    <property type="entry name" value="DNA_bind_recomb_sf"/>
</dbReference>
<dbReference type="InterPro" id="IPR025827">
    <property type="entry name" value="Zn_ribbon_recom_dom"/>
</dbReference>
<dbReference type="FunFam" id="3.90.1750.20:FF:000007">
    <property type="entry name" value="Site-specific recombinase"/>
    <property type="match status" value="1"/>
</dbReference>
<dbReference type="Proteomes" id="UP000254664">
    <property type="component" value="Unassembled WGS sequence"/>
</dbReference>
<dbReference type="GO" id="GO:0003677">
    <property type="term" value="F:DNA binding"/>
    <property type="evidence" value="ECO:0007669"/>
    <property type="project" value="InterPro"/>
</dbReference>
<dbReference type="EMBL" id="UFWZ01000001">
    <property type="protein sequence ID" value="SUY47687.1"/>
    <property type="molecule type" value="Genomic_DNA"/>
</dbReference>
<proteinExistence type="predicted"/>